<evidence type="ECO:0000313" key="2">
    <source>
        <dbReference type="EMBL" id="QBR83821.1"/>
    </source>
</evidence>
<dbReference type="InterPro" id="IPR042297">
    <property type="entry name" value="Antirestriction_sf"/>
</dbReference>
<reference evidence="2 3" key="1">
    <citation type="submission" date="2019-03" db="EMBL/GenBank/DDBJ databases">
        <title>Diverse conjugative elements silence natural transformation in Legionella species.</title>
        <authorList>
            <person name="Durieux I."/>
            <person name="Ginevra C."/>
            <person name="Attaiech L."/>
            <person name="Picq K."/>
            <person name="Juan P.A."/>
            <person name="Jarraud S."/>
            <person name="Charpentier X."/>
        </authorList>
    </citation>
    <scope>NUCLEOTIDE SEQUENCE [LARGE SCALE GENOMIC DNA]</scope>
    <source>
        <strain evidence="2 3">HL-0427-4011</strain>
    </source>
</reference>
<accession>A0AAX1EFC9</accession>
<proteinExistence type="inferred from homology"/>
<dbReference type="RefSeq" id="WP_135060150.1">
    <property type="nucleotide sequence ID" value="NZ_CP038254.1"/>
</dbReference>
<evidence type="ECO:0000256" key="1">
    <source>
        <dbReference type="ARBA" id="ARBA00008618"/>
    </source>
</evidence>
<dbReference type="InterPro" id="IPR004914">
    <property type="entry name" value="Antirestrict"/>
</dbReference>
<dbReference type="AlphaFoldDB" id="A0AAX1EFC9"/>
<dbReference type="Gene3D" id="3.30.70.3580">
    <property type="entry name" value="Antirestriction protein"/>
    <property type="match status" value="1"/>
</dbReference>
<organism evidence="2 3">
    <name type="scientific">Legionella israelensis</name>
    <dbReference type="NCBI Taxonomy" id="454"/>
    <lineage>
        <taxon>Bacteria</taxon>
        <taxon>Pseudomonadati</taxon>
        <taxon>Pseudomonadota</taxon>
        <taxon>Gammaproteobacteria</taxon>
        <taxon>Legionellales</taxon>
        <taxon>Legionellaceae</taxon>
        <taxon>Legionella</taxon>
    </lineage>
</organism>
<evidence type="ECO:0000313" key="3">
    <source>
        <dbReference type="Proteomes" id="UP000295517"/>
    </source>
</evidence>
<gene>
    <name evidence="2" type="ORF">E3983_05335</name>
</gene>
<dbReference type="Proteomes" id="UP000295517">
    <property type="component" value="Chromosome"/>
</dbReference>
<dbReference type="EMBL" id="CP038254">
    <property type="protein sequence ID" value="QBR83821.1"/>
    <property type="molecule type" value="Genomic_DNA"/>
</dbReference>
<sequence>MNNKSNPIYSTKVKQSQRMAFLPKHTGRNFLRFESLVYSTMSSVCAEYNGGYWYFFDLSNSGFYMAMDLHPKMSIFVDGNGYDGRMSPDAAGIVATLFALNRLIWATESDELCSKYELLLDYAEQHKESSKIFAAID</sequence>
<name>A0AAX1EFC9_9GAMM</name>
<protein>
    <submittedName>
        <fullName evidence="2">Antirestriction protein</fullName>
    </submittedName>
</protein>
<dbReference type="Pfam" id="PF03230">
    <property type="entry name" value="Antirestrict"/>
    <property type="match status" value="1"/>
</dbReference>
<comment type="similarity">
    <text evidence="1">Belongs to the antirestriction protein family.</text>
</comment>